<reference evidence="1" key="2">
    <citation type="submission" date="2020-09" db="EMBL/GenBank/DDBJ databases">
        <authorList>
            <person name="Sun Q."/>
            <person name="Zhou Y."/>
        </authorList>
    </citation>
    <scope>NUCLEOTIDE SEQUENCE</scope>
    <source>
        <strain evidence="1">CGMCC 4.3508</strain>
    </source>
</reference>
<dbReference type="EMBL" id="BMMH01000002">
    <property type="protein sequence ID" value="GGK98126.1"/>
    <property type="molecule type" value="Genomic_DNA"/>
</dbReference>
<sequence length="72" mass="8023">MLRCAYRRIYLSGSTCDCCRWIRIATPDPKRSESTELVLNLRTRAVDPPIHAFALPYPTAPAEGAGIRPPPI</sequence>
<name>A0A917RA99_9NOCA</name>
<comment type="caution">
    <text evidence="1">The sequence shown here is derived from an EMBL/GenBank/DDBJ whole genome shotgun (WGS) entry which is preliminary data.</text>
</comment>
<evidence type="ECO:0000313" key="2">
    <source>
        <dbReference type="Proteomes" id="UP000638263"/>
    </source>
</evidence>
<evidence type="ECO:0000313" key="1">
    <source>
        <dbReference type="EMBL" id="GGK98126.1"/>
    </source>
</evidence>
<dbReference type="AlphaFoldDB" id="A0A917RA99"/>
<protein>
    <submittedName>
        <fullName evidence="1">Uncharacterized protein</fullName>
    </submittedName>
</protein>
<proteinExistence type="predicted"/>
<gene>
    <name evidence="1" type="ORF">GCM10011588_10850</name>
</gene>
<reference evidence="1" key="1">
    <citation type="journal article" date="2014" name="Int. J. Syst. Evol. Microbiol.">
        <title>Complete genome sequence of Corynebacterium casei LMG S-19264T (=DSM 44701T), isolated from a smear-ripened cheese.</title>
        <authorList>
            <consortium name="US DOE Joint Genome Institute (JGI-PGF)"/>
            <person name="Walter F."/>
            <person name="Albersmeier A."/>
            <person name="Kalinowski J."/>
            <person name="Ruckert C."/>
        </authorList>
    </citation>
    <scope>NUCLEOTIDE SEQUENCE</scope>
    <source>
        <strain evidence="1">CGMCC 4.3508</strain>
    </source>
</reference>
<keyword evidence="2" id="KW-1185">Reference proteome</keyword>
<accession>A0A917RA99</accession>
<dbReference type="Proteomes" id="UP000638263">
    <property type="component" value="Unassembled WGS sequence"/>
</dbReference>
<organism evidence="1 2">
    <name type="scientific">Nocardia jinanensis</name>
    <dbReference type="NCBI Taxonomy" id="382504"/>
    <lineage>
        <taxon>Bacteria</taxon>
        <taxon>Bacillati</taxon>
        <taxon>Actinomycetota</taxon>
        <taxon>Actinomycetes</taxon>
        <taxon>Mycobacteriales</taxon>
        <taxon>Nocardiaceae</taxon>
        <taxon>Nocardia</taxon>
    </lineage>
</organism>